<protein>
    <submittedName>
        <fullName evidence="2">Uncharacterized protein</fullName>
    </submittedName>
</protein>
<keyword evidence="1" id="KW-1133">Transmembrane helix</keyword>
<dbReference type="Proteomes" id="UP001564626">
    <property type="component" value="Unassembled WGS sequence"/>
</dbReference>
<evidence type="ECO:0000256" key="1">
    <source>
        <dbReference type="SAM" id="Phobius"/>
    </source>
</evidence>
<feature type="transmembrane region" description="Helical" evidence="1">
    <location>
        <begin position="148"/>
        <end position="175"/>
    </location>
</feature>
<proteinExistence type="predicted"/>
<feature type="transmembrane region" description="Helical" evidence="1">
    <location>
        <begin position="190"/>
        <end position="211"/>
    </location>
</feature>
<organism evidence="2 3">
    <name type="scientific">Saccharopolyspora cebuensis</name>
    <dbReference type="NCBI Taxonomy" id="418759"/>
    <lineage>
        <taxon>Bacteria</taxon>
        <taxon>Bacillati</taxon>
        <taxon>Actinomycetota</taxon>
        <taxon>Actinomycetes</taxon>
        <taxon>Pseudonocardiales</taxon>
        <taxon>Pseudonocardiaceae</taxon>
        <taxon>Saccharopolyspora</taxon>
    </lineage>
</organism>
<keyword evidence="1" id="KW-0812">Transmembrane</keyword>
<name>A0ABV4CGE5_9PSEU</name>
<comment type="caution">
    <text evidence="2">The sequence shown here is derived from an EMBL/GenBank/DDBJ whole genome shotgun (WGS) entry which is preliminary data.</text>
</comment>
<feature type="transmembrane region" description="Helical" evidence="1">
    <location>
        <begin position="108"/>
        <end position="127"/>
    </location>
</feature>
<accession>A0ABV4CGE5</accession>
<gene>
    <name evidence="2" type="ORF">AB8O55_06630</name>
</gene>
<sequence>MAVGVSALARGLAAVAVRVALVSAAVLLNDQFHDRSGAAAGYVLAGAVALRWLVRGPGAFRLWDRSSPRRSRWGQVLQAVGVVGQAAVVAGLLLHYATARLADLRFDLVLAALAAAQVLPAVLQLLGQRLAGVGTAIPITAGRIARTAFGWAVYIAFAAAARFLGEGAAIALWWVPEQAVAWLPTWLPRWLSLGATGLLWLIVIGFATGVLQYRTAHLTRTTTIHQNGPYLTEHSHEVELEPPPRTGLTPVLHWQTEVVLDFEESTSGTGAGSAGHWIGTYTGHSHVVAKLLQVRFPPEHVPCWLHFLR</sequence>
<evidence type="ECO:0000313" key="2">
    <source>
        <dbReference type="EMBL" id="MEY8039067.1"/>
    </source>
</evidence>
<feature type="transmembrane region" description="Helical" evidence="1">
    <location>
        <begin position="37"/>
        <end position="54"/>
    </location>
</feature>
<dbReference type="RefSeq" id="WP_369774636.1">
    <property type="nucleotide sequence ID" value="NZ_JBGEHV010000008.1"/>
</dbReference>
<keyword evidence="1" id="KW-0472">Membrane</keyword>
<feature type="transmembrane region" description="Helical" evidence="1">
    <location>
        <begin position="75"/>
        <end position="96"/>
    </location>
</feature>
<keyword evidence="3" id="KW-1185">Reference proteome</keyword>
<dbReference type="EMBL" id="JBGEHV010000008">
    <property type="protein sequence ID" value="MEY8039067.1"/>
    <property type="molecule type" value="Genomic_DNA"/>
</dbReference>
<evidence type="ECO:0000313" key="3">
    <source>
        <dbReference type="Proteomes" id="UP001564626"/>
    </source>
</evidence>
<reference evidence="2 3" key="1">
    <citation type="submission" date="2024-08" db="EMBL/GenBank/DDBJ databases">
        <title>Genome mining of Saccharopolyspora cebuensis PGLac3 from Nigerian medicinal plant.</title>
        <authorList>
            <person name="Ezeobiora C.E."/>
            <person name="Igbokwe N.H."/>
            <person name="Amin D.H."/>
            <person name="Mendie U.E."/>
        </authorList>
    </citation>
    <scope>NUCLEOTIDE SEQUENCE [LARGE SCALE GENOMIC DNA]</scope>
    <source>
        <strain evidence="2 3">PGLac3</strain>
    </source>
</reference>